<dbReference type="InterPro" id="IPR042080">
    <property type="entry name" value="RNA_2'-PTrans_N"/>
</dbReference>
<dbReference type="GO" id="GO:0006388">
    <property type="term" value="P:tRNA splicing, via endonucleolytic cleavage and ligation"/>
    <property type="evidence" value="ECO:0007669"/>
    <property type="project" value="UniProtKB-UniRule"/>
</dbReference>
<sequence length="186" mass="20139">MDRKRLVRLSKFLSLHLRHQPAGLGLTLEPGGWVPVADLIAGAARVGFPMTPEDLDEVVRSNDKQRFALDTTGTKVRANQGHSADVDLQLEPAEPPAVLYHGTADRFLDAIRGDGLLKMARHHVHLSADTATAAKVGTRHGRLVVLEVNAAAMRAAGYTFYRAANGVWLADAVPPEYLRVTPPPDA</sequence>
<gene>
    <name evidence="5" type="primary">kptA</name>
    <name evidence="6" type="ORF">ETAA1_30930</name>
</gene>
<dbReference type="EMBL" id="CP036273">
    <property type="protein sequence ID" value="QDU21128.1"/>
    <property type="molecule type" value="Genomic_DNA"/>
</dbReference>
<keyword evidence="7" id="KW-1185">Reference proteome</keyword>
<dbReference type="GO" id="GO:0000215">
    <property type="term" value="F:tRNA 2'-phosphotransferase activity"/>
    <property type="evidence" value="ECO:0007669"/>
    <property type="project" value="TreeGrafter"/>
</dbReference>
<evidence type="ECO:0000256" key="1">
    <source>
        <dbReference type="ARBA" id="ARBA00009836"/>
    </source>
</evidence>
<proteinExistence type="inferred from homology"/>
<dbReference type="Gene3D" id="1.10.10.970">
    <property type="entry name" value="RNA 2'-phosphotransferase, Tpt1/KptA family, N-terminal domain"/>
    <property type="match status" value="1"/>
</dbReference>
<organism evidence="6 7">
    <name type="scientific">Urbifossiella limnaea</name>
    <dbReference type="NCBI Taxonomy" id="2528023"/>
    <lineage>
        <taxon>Bacteria</taxon>
        <taxon>Pseudomonadati</taxon>
        <taxon>Planctomycetota</taxon>
        <taxon>Planctomycetia</taxon>
        <taxon>Gemmatales</taxon>
        <taxon>Gemmataceae</taxon>
        <taxon>Urbifossiella</taxon>
    </lineage>
</organism>
<dbReference type="PANTHER" id="PTHR12684:SF2">
    <property type="entry name" value="TRNA 2'-PHOSPHOTRANSFERASE 1"/>
    <property type="match status" value="1"/>
</dbReference>
<dbReference type="NCBIfam" id="NF002014">
    <property type="entry name" value="PRK00819.1-4"/>
    <property type="match status" value="1"/>
</dbReference>
<dbReference type="OrthoDB" id="4537997at2"/>
<dbReference type="Proteomes" id="UP000319576">
    <property type="component" value="Chromosome"/>
</dbReference>
<evidence type="ECO:0000256" key="5">
    <source>
        <dbReference type="HAMAP-Rule" id="MF_00299"/>
    </source>
</evidence>
<keyword evidence="3 5" id="KW-0520">NAD</keyword>
<comment type="similarity">
    <text evidence="1 5">Belongs to the KptA/TPT1 family.</text>
</comment>
<dbReference type="InterPro" id="IPR022928">
    <property type="entry name" value="RNA_2'-PTrans_KptA"/>
</dbReference>
<dbReference type="KEGG" id="uli:ETAA1_30930"/>
<reference evidence="6 7" key="1">
    <citation type="submission" date="2019-02" db="EMBL/GenBank/DDBJ databases">
        <title>Deep-cultivation of Planctomycetes and their phenomic and genomic characterization uncovers novel biology.</title>
        <authorList>
            <person name="Wiegand S."/>
            <person name="Jogler M."/>
            <person name="Boedeker C."/>
            <person name="Pinto D."/>
            <person name="Vollmers J."/>
            <person name="Rivas-Marin E."/>
            <person name="Kohn T."/>
            <person name="Peeters S.H."/>
            <person name="Heuer A."/>
            <person name="Rast P."/>
            <person name="Oberbeckmann S."/>
            <person name="Bunk B."/>
            <person name="Jeske O."/>
            <person name="Meyerdierks A."/>
            <person name="Storesund J.E."/>
            <person name="Kallscheuer N."/>
            <person name="Luecker S."/>
            <person name="Lage O.M."/>
            <person name="Pohl T."/>
            <person name="Merkel B.J."/>
            <person name="Hornburger P."/>
            <person name="Mueller R.-W."/>
            <person name="Bruemmer F."/>
            <person name="Labrenz M."/>
            <person name="Spormann A.M."/>
            <person name="Op den Camp H."/>
            <person name="Overmann J."/>
            <person name="Amann R."/>
            <person name="Jetten M.S.M."/>
            <person name="Mascher T."/>
            <person name="Medema M.H."/>
            <person name="Devos D.P."/>
            <person name="Kaster A.-K."/>
            <person name="Ovreas L."/>
            <person name="Rohde M."/>
            <person name="Galperin M.Y."/>
            <person name="Jogler C."/>
        </authorList>
    </citation>
    <scope>NUCLEOTIDE SEQUENCE [LARGE SCALE GENOMIC DNA]</scope>
    <source>
        <strain evidence="6 7">ETA_A1</strain>
    </source>
</reference>
<dbReference type="RefSeq" id="WP_145239842.1">
    <property type="nucleotide sequence ID" value="NZ_CP036273.1"/>
</dbReference>
<evidence type="ECO:0000256" key="4">
    <source>
        <dbReference type="ARBA" id="ARBA00025212"/>
    </source>
</evidence>
<dbReference type="PANTHER" id="PTHR12684">
    <property type="entry name" value="PUTATIVE PHOSPHOTRANSFERASE"/>
    <property type="match status" value="1"/>
</dbReference>
<accession>A0A517XUE6</accession>
<evidence type="ECO:0000313" key="6">
    <source>
        <dbReference type="EMBL" id="QDU21128.1"/>
    </source>
</evidence>
<evidence type="ECO:0000313" key="7">
    <source>
        <dbReference type="Proteomes" id="UP000319576"/>
    </source>
</evidence>
<dbReference type="EC" id="2.7.1.-" evidence="5"/>
<dbReference type="Gene3D" id="3.20.170.30">
    <property type="match status" value="1"/>
</dbReference>
<comment type="function">
    <text evidence="4 5">Removes the 2'-phosphate from RNA via an intermediate in which the phosphate is ADP-ribosylated by NAD followed by a presumed transesterification to release the RNA and generate ADP-ribose 1''-2''-cyclic phosphate (APPR&gt;P). May function as an ADP-ribosylase.</text>
</comment>
<dbReference type="SUPFAM" id="SSF56399">
    <property type="entry name" value="ADP-ribosylation"/>
    <property type="match status" value="1"/>
</dbReference>
<dbReference type="InterPro" id="IPR002745">
    <property type="entry name" value="Ptrans_KptA/Tpt1"/>
</dbReference>
<evidence type="ECO:0000256" key="3">
    <source>
        <dbReference type="ARBA" id="ARBA00023027"/>
    </source>
</evidence>
<dbReference type="InterPro" id="IPR042081">
    <property type="entry name" value="RNA_2'-PTrans_C"/>
</dbReference>
<keyword evidence="2 5" id="KW-0808">Transferase</keyword>
<dbReference type="GO" id="GO:0003950">
    <property type="term" value="F:NAD+ poly-ADP-ribosyltransferase activity"/>
    <property type="evidence" value="ECO:0007669"/>
    <property type="project" value="InterPro"/>
</dbReference>
<dbReference type="AlphaFoldDB" id="A0A517XUE6"/>
<name>A0A517XUE6_9BACT</name>
<dbReference type="Pfam" id="PF01885">
    <property type="entry name" value="PTS_2-RNA"/>
    <property type="match status" value="1"/>
</dbReference>
<protein>
    <recommendedName>
        <fullName evidence="5">Probable RNA 2'-phosphotransferase</fullName>
        <ecNumber evidence="5">2.7.1.-</ecNumber>
    </recommendedName>
</protein>
<evidence type="ECO:0000256" key="2">
    <source>
        <dbReference type="ARBA" id="ARBA00022679"/>
    </source>
</evidence>
<dbReference type="HAMAP" id="MF_00299">
    <property type="entry name" value="KptA"/>
    <property type="match status" value="1"/>
</dbReference>